<dbReference type="SMART" id="SM00034">
    <property type="entry name" value="CLECT"/>
    <property type="match status" value="2"/>
</dbReference>
<reference evidence="3" key="1">
    <citation type="submission" date="2017-02" db="UniProtKB">
        <authorList>
            <consortium name="WormBaseParasite"/>
        </authorList>
    </citation>
    <scope>IDENTIFICATION</scope>
</reference>
<sequence length="271" mass="30418">MRENHSSLAEVRPYYHLRADDGDEKDDSGVCEEGWIPFLDYCYFKSTDDKLKYADAKADCVSRSASLVTVRSQSQSVFLGELTTSDFWLGMHNGLNGSWIGDDTGEKVNFFKWTGGQAPSTAKCAIKTSGNVWKGTSCDDQVSDYASCPNGGELFYDNCYYYHNKTVLRDEAKLGCFISHSEHLTSILSEEENKFILNITNNNNFWIGLSRIGSSWIWDDGSLLRYQNWDLSAKLSNKSNAVFSGGRWQIANSSRSLFSFVCKTKGSFGEV</sequence>
<dbReference type="STRING" id="451379.A0A0N5AG75"/>
<dbReference type="PROSITE" id="PS50041">
    <property type="entry name" value="C_TYPE_LECTIN_2"/>
    <property type="match status" value="2"/>
</dbReference>
<organism evidence="2 3">
    <name type="scientific">Syphacia muris</name>
    <dbReference type="NCBI Taxonomy" id="451379"/>
    <lineage>
        <taxon>Eukaryota</taxon>
        <taxon>Metazoa</taxon>
        <taxon>Ecdysozoa</taxon>
        <taxon>Nematoda</taxon>
        <taxon>Chromadorea</taxon>
        <taxon>Rhabditida</taxon>
        <taxon>Spirurina</taxon>
        <taxon>Oxyuridomorpha</taxon>
        <taxon>Oxyuroidea</taxon>
        <taxon>Oxyuridae</taxon>
        <taxon>Syphacia</taxon>
    </lineage>
</organism>
<evidence type="ECO:0000313" key="3">
    <source>
        <dbReference type="WBParaSite" id="SMUV_0000330901-mRNA-1"/>
    </source>
</evidence>
<dbReference type="WBParaSite" id="SMUV_0000330901-mRNA-1">
    <property type="protein sequence ID" value="SMUV_0000330901-mRNA-1"/>
    <property type="gene ID" value="SMUV_0000330901"/>
</dbReference>
<feature type="domain" description="C-type lectin" evidence="1">
    <location>
        <begin position="38"/>
        <end position="141"/>
    </location>
</feature>
<dbReference type="AlphaFoldDB" id="A0A0N5AG75"/>
<name>A0A0N5AG75_9BILA</name>
<dbReference type="InterPro" id="IPR016187">
    <property type="entry name" value="CTDL_fold"/>
</dbReference>
<dbReference type="Gene3D" id="3.10.100.10">
    <property type="entry name" value="Mannose-Binding Protein A, subunit A"/>
    <property type="match status" value="2"/>
</dbReference>
<dbReference type="InterPro" id="IPR001304">
    <property type="entry name" value="C-type_lectin-like"/>
</dbReference>
<dbReference type="InterPro" id="IPR050111">
    <property type="entry name" value="C-type_lectin/snaclec_domain"/>
</dbReference>
<dbReference type="CDD" id="cd00037">
    <property type="entry name" value="CLECT"/>
    <property type="match status" value="2"/>
</dbReference>
<proteinExistence type="predicted"/>
<keyword evidence="2" id="KW-1185">Reference proteome</keyword>
<dbReference type="Proteomes" id="UP000046393">
    <property type="component" value="Unplaced"/>
</dbReference>
<accession>A0A0N5AG75</accession>
<dbReference type="InterPro" id="IPR016186">
    <property type="entry name" value="C-type_lectin-like/link_sf"/>
</dbReference>
<dbReference type="SUPFAM" id="SSF56436">
    <property type="entry name" value="C-type lectin-like"/>
    <property type="match status" value="2"/>
</dbReference>
<dbReference type="Pfam" id="PF00059">
    <property type="entry name" value="Lectin_C"/>
    <property type="match status" value="2"/>
</dbReference>
<protein>
    <submittedName>
        <fullName evidence="3">C-type lectin domain-containing protein</fullName>
    </submittedName>
</protein>
<feature type="domain" description="C-type lectin" evidence="1">
    <location>
        <begin position="155"/>
        <end position="249"/>
    </location>
</feature>
<evidence type="ECO:0000313" key="2">
    <source>
        <dbReference type="Proteomes" id="UP000046393"/>
    </source>
</evidence>
<evidence type="ECO:0000259" key="1">
    <source>
        <dbReference type="PROSITE" id="PS50041"/>
    </source>
</evidence>
<dbReference type="PANTHER" id="PTHR22803">
    <property type="entry name" value="MANNOSE, PHOSPHOLIPASE, LECTIN RECEPTOR RELATED"/>
    <property type="match status" value="1"/>
</dbReference>